<accession>A0A7H0I6F4</accession>
<reference evidence="8 9" key="1">
    <citation type="submission" date="2020-08" db="EMBL/GenBank/DDBJ databases">
        <title>A novel species.</title>
        <authorList>
            <person name="Gao J."/>
        </authorList>
    </citation>
    <scope>NUCLEOTIDE SEQUENCE [LARGE SCALE GENOMIC DNA]</scope>
    <source>
        <strain evidence="8 9">CRXT-G-22</strain>
    </source>
</reference>
<dbReference type="PANTHER" id="PTHR11552:SF147">
    <property type="entry name" value="CHOLINE DEHYDROGENASE, MITOCHONDRIAL"/>
    <property type="match status" value="1"/>
</dbReference>
<evidence type="ECO:0000256" key="2">
    <source>
        <dbReference type="ARBA" id="ARBA00010790"/>
    </source>
</evidence>
<organism evidence="8 9">
    <name type="scientific">Streptomyces roseirectus</name>
    <dbReference type="NCBI Taxonomy" id="2768066"/>
    <lineage>
        <taxon>Bacteria</taxon>
        <taxon>Bacillati</taxon>
        <taxon>Actinomycetota</taxon>
        <taxon>Actinomycetes</taxon>
        <taxon>Kitasatosporales</taxon>
        <taxon>Streptomycetaceae</taxon>
        <taxon>Streptomyces</taxon>
    </lineage>
</organism>
<comment type="cofactor">
    <cofactor evidence="1">
        <name>FAD</name>
        <dbReference type="ChEBI" id="CHEBI:57692"/>
    </cofactor>
</comment>
<sequence length="691" mass="73651">MTSKSIEADFIVIGGGSAGCVLANRLSEDSTSRVLVLEAGDDWRPGEAPRAVRSANGWRPLEDLEAARFQWADLQARRTRVQPPRPYIRGRGLGGSSLINGLAAMRAMPDDYDRWAEAGCVGWSYDEMLPYLRRLENDADFGAEPHHGDNGPIPVARLPRGEWSSLDEAFAETVLGRGQPWCEDCNSPNGTGLSPTPLNIRDGRRVTTNDAYLEPARERSNVEVICGATVDRVLMEEDRAVGVRFHREGVAVNAYANGVVLAAGALHSPAILIRSGIGPTAPRFRLPVGEGLQDHPLATVWLRHRTDALRSPVDGRHVNTCLRYSSGHEEAGENDMLMSVTNQAPRLSREVKNTMVKERATGTWGGGGLSQGNLGQGPMENPFGLAIVWANQVFSRGALTLSSMDPFAAPRIEHRQLEERADLVRLRDGIHRVREYLATGPMRRVVESAAVDPAGTDISTLENDEAIERWLLESVGDMSHICGTARMGSPEDPRSVVDPQARVLGVEGLWVGDASIFPTIPRGLVALGTAAAPSWSGRSLIRWKRGDVCALGLPFSGGRVGGVGVSVVGVVAGVFFGPVLQVSQCGGGAAGEVGQGVLHRRWAAGVHGAGDQSAGFEVAQGLREHLVADAAGPSAQLGPALRAVHEIHQDQGGPSGGDQVEELPAGAGGIADVASRAFLHVLTSPEGMYFP</sequence>
<dbReference type="Proteomes" id="UP000516052">
    <property type="component" value="Chromosome"/>
</dbReference>
<dbReference type="Gene3D" id="3.30.410.40">
    <property type="match status" value="1"/>
</dbReference>
<dbReference type="InterPro" id="IPR036188">
    <property type="entry name" value="FAD/NAD-bd_sf"/>
</dbReference>
<dbReference type="PROSITE" id="PS00624">
    <property type="entry name" value="GMC_OXRED_2"/>
    <property type="match status" value="1"/>
</dbReference>
<proteinExistence type="inferred from homology"/>
<evidence type="ECO:0000256" key="4">
    <source>
        <dbReference type="ARBA" id="ARBA00022827"/>
    </source>
</evidence>
<dbReference type="Pfam" id="PF00732">
    <property type="entry name" value="GMC_oxred_N"/>
    <property type="match status" value="1"/>
</dbReference>
<name>A0A7H0I6F4_9ACTN</name>
<dbReference type="InterPro" id="IPR000172">
    <property type="entry name" value="GMC_OxRdtase_N"/>
</dbReference>
<dbReference type="InterPro" id="IPR012132">
    <property type="entry name" value="GMC_OxRdtase"/>
</dbReference>
<evidence type="ECO:0000313" key="9">
    <source>
        <dbReference type="Proteomes" id="UP000516052"/>
    </source>
</evidence>
<evidence type="ECO:0000259" key="6">
    <source>
        <dbReference type="PROSITE" id="PS00623"/>
    </source>
</evidence>
<feature type="domain" description="Glucose-methanol-choline oxidoreductase N-terminal" evidence="7">
    <location>
        <begin position="264"/>
        <end position="278"/>
    </location>
</feature>
<gene>
    <name evidence="8" type="ORF">IAG44_02045</name>
</gene>
<dbReference type="GO" id="GO:0016614">
    <property type="term" value="F:oxidoreductase activity, acting on CH-OH group of donors"/>
    <property type="evidence" value="ECO:0007669"/>
    <property type="project" value="InterPro"/>
</dbReference>
<evidence type="ECO:0000256" key="3">
    <source>
        <dbReference type="ARBA" id="ARBA00022630"/>
    </source>
</evidence>
<evidence type="ECO:0000256" key="5">
    <source>
        <dbReference type="RuleBase" id="RU003968"/>
    </source>
</evidence>
<keyword evidence="9" id="KW-1185">Reference proteome</keyword>
<dbReference type="PANTHER" id="PTHR11552">
    <property type="entry name" value="GLUCOSE-METHANOL-CHOLINE GMC OXIDOREDUCTASE"/>
    <property type="match status" value="1"/>
</dbReference>
<evidence type="ECO:0000313" key="8">
    <source>
        <dbReference type="EMBL" id="QNP68370.1"/>
    </source>
</evidence>
<dbReference type="AlphaFoldDB" id="A0A7H0I6F4"/>
<feature type="domain" description="Glucose-methanol-choline oxidoreductase N-terminal" evidence="6">
    <location>
        <begin position="90"/>
        <end position="113"/>
    </location>
</feature>
<protein>
    <submittedName>
        <fullName evidence="8">GMC family oxidoreductase N-terminal domain-containing protein</fullName>
    </submittedName>
</protein>
<dbReference type="Gene3D" id="3.50.50.60">
    <property type="entry name" value="FAD/NAD(P)-binding domain"/>
    <property type="match status" value="1"/>
</dbReference>
<evidence type="ECO:0000256" key="1">
    <source>
        <dbReference type="ARBA" id="ARBA00001974"/>
    </source>
</evidence>
<dbReference type="InterPro" id="IPR007867">
    <property type="entry name" value="GMC_OxRtase_C"/>
</dbReference>
<dbReference type="Pfam" id="PF05199">
    <property type="entry name" value="GMC_oxred_C"/>
    <property type="match status" value="1"/>
</dbReference>
<keyword evidence="4 5" id="KW-0274">FAD</keyword>
<dbReference type="RefSeq" id="WP_187745412.1">
    <property type="nucleotide sequence ID" value="NZ_CP060828.1"/>
</dbReference>
<keyword evidence="3 5" id="KW-0285">Flavoprotein</keyword>
<evidence type="ECO:0000259" key="7">
    <source>
        <dbReference type="PROSITE" id="PS00624"/>
    </source>
</evidence>
<dbReference type="SUPFAM" id="SSF54373">
    <property type="entry name" value="FAD-linked reductases, C-terminal domain"/>
    <property type="match status" value="1"/>
</dbReference>
<dbReference type="PROSITE" id="PS51257">
    <property type="entry name" value="PROKAR_LIPOPROTEIN"/>
    <property type="match status" value="1"/>
</dbReference>
<dbReference type="EMBL" id="CP060828">
    <property type="protein sequence ID" value="QNP68370.1"/>
    <property type="molecule type" value="Genomic_DNA"/>
</dbReference>
<comment type="similarity">
    <text evidence="2 5">Belongs to the GMC oxidoreductase family.</text>
</comment>
<dbReference type="GO" id="GO:0050660">
    <property type="term" value="F:flavin adenine dinucleotide binding"/>
    <property type="evidence" value="ECO:0007669"/>
    <property type="project" value="InterPro"/>
</dbReference>
<dbReference type="PROSITE" id="PS00623">
    <property type="entry name" value="GMC_OXRED_1"/>
    <property type="match status" value="1"/>
</dbReference>
<dbReference type="KEGG" id="sroi:IAG44_02045"/>
<dbReference type="SUPFAM" id="SSF51905">
    <property type="entry name" value="FAD/NAD(P)-binding domain"/>
    <property type="match status" value="1"/>
</dbReference>